<dbReference type="GeneID" id="110205109"/>
<dbReference type="PROSITE" id="PS50060">
    <property type="entry name" value="MAM_2"/>
    <property type="match status" value="6"/>
</dbReference>
<feature type="transmembrane region" description="Helical" evidence="3">
    <location>
        <begin position="1177"/>
        <end position="1200"/>
    </location>
</feature>
<dbReference type="Pfam" id="PF00057">
    <property type="entry name" value="Ldl_recept_a"/>
    <property type="match status" value="1"/>
</dbReference>
<evidence type="ECO:0000256" key="2">
    <source>
        <dbReference type="PROSITE-ProRule" id="PRU00124"/>
    </source>
</evidence>
<accession>A0A6P5JSI5</accession>
<keyword evidence="5" id="KW-1185">Reference proteome</keyword>
<feature type="domain" description="MAM" evidence="4">
    <location>
        <begin position="679"/>
        <end position="835"/>
    </location>
</feature>
<evidence type="ECO:0000313" key="6">
    <source>
        <dbReference type="RefSeq" id="XP_020837060.1"/>
    </source>
</evidence>
<dbReference type="AlphaFoldDB" id="A0A6P5JSI5"/>
<dbReference type="SMART" id="SM00137">
    <property type="entry name" value="MAM"/>
    <property type="match status" value="6"/>
</dbReference>
<dbReference type="CDD" id="cd06263">
    <property type="entry name" value="MAM"/>
    <property type="match status" value="6"/>
</dbReference>
<feature type="domain" description="MAM" evidence="4">
    <location>
        <begin position="997"/>
        <end position="1165"/>
    </location>
</feature>
<dbReference type="PANTHER" id="PTHR23282">
    <property type="entry name" value="APICAL ENDOSOMAL GLYCOPROTEIN PRECURSOR"/>
    <property type="match status" value="1"/>
</dbReference>
<feature type="disulfide bond" evidence="2">
    <location>
        <begin position="243"/>
        <end position="255"/>
    </location>
</feature>
<dbReference type="PROSITE" id="PS01209">
    <property type="entry name" value="LDLRA_1"/>
    <property type="match status" value="1"/>
</dbReference>
<dbReference type="Pfam" id="PF00629">
    <property type="entry name" value="MAM"/>
    <property type="match status" value="6"/>
</dbReference>
<dbReference type="RefSeq" id="XP_020837060.1">
    <property type="nucleotide sequence ID" value="XM_020981401.1"/>
</dbReference>
<evidence type="ECO:0000256" key="3">
    <source>
        <dbReference type="SAM" id="Phobius"/>
    </source>
</evidence>
<dbReference type="InterPro" id="IPR051560">
    <property type="entry name" value="MAM_domain-containing"/>
</dbReference>
<dbReference type="InterPro" id="IPR023415">
    <property type="entry name" value="LDLR_class-A_CS"/>
</dbReference>
<dbReference type="Gene3D" id="2.60.120.200">
    <property type="match status" value="6"/>
</dbReference>
<evidence type="ECO:0000259" key="4">
    <source>
        <dbReference type="PROSITE" id="PS50060"/>
    </source>
</evidence>
<keyword evidence="1 2" id="KW-1015">Disulfide bond</keyword>
<dbReference type="SMART" id="SM00192">
    <property type="entry name" value="LDLa"/>
    <property type="match status" value="2"/>
</dbReference>
<gene>
    <name evidence="6" type="primary">LOC110205109</name>
</gene>
<dbReference type="Proteomes" id="UP000515140">
    <property type="component" value="Unplaced"/>
</dbReference>
<dbReference type="InterPro" id="IPR002172">
    <property type="entry name" value="LDrepeatLR_classA_rpt"/>
</dbReference>
<dbReference type="FunCoup" id="A0A6P5JSI5">
    <property type="interactions" value="287"/>
</dbReference>
<dbReference type="InParanoid" id="A0A6P5JSI5"/>
<feature type="disulfide bond" evidence="2">
    <location>
        <begin position="250"/>
        <end position="268"/>
    </location>
</feature>
<comment type="caution">
    <text evidence="2">Lacks conserved residue(s) required for the propagation of feature annotation.</text>
</comment>
<dbReference type="PROSITE" id="PS50068">
    <property type="entry name" value="LDLRA_2"/>
    <property type="match status" value="2"/>
</dbReference>
<evidence type="ECO:0000313" key="5">
    <source>
        <dbReference type="Proteomes" id="UP000515140"/>
    </source>
</evidence>
<organism evidence="5 6">
    <name type="scientific">Phascolarctos cinereus</name>
    <name type="common">Koala</name>
    <dbReference type="NCBI Taxonomy" id="38626"/>
    <lineage>
        <taxon>Eukaryota</taxon>
        <taxon>Metazoa</taxon>
        <taxon>Chordata</taxon>
        <taxon>Craniata</taxon>
        <taxon>Vertebrata</taxon>
        <taxon>Euteleostomi</taxon>
        <taxon>Mammalia</taxon>
        <taxon>Metatheria</taxon>
        <taxon>Diprotodontia</taxon>
        <taxon>Phascolarctidae</taxon>
        <taxon>Phascolarctos</taxon>
    </lineage>
</organism>
<name>A0A6P5JSI5_PHACI</name>
<sequence>MLSIVSVGLRAEKGGKGIQNHPPALSPPPHSLVQSVLASYDVSLRKTICNFVCDFWDCSDENQCGYHQGAPSLHAPFTCDFEQDTCGWQDISTSGYRWLRDQVGSAFGNPELHSDHTFGTDLGWFMAVGTHQGKEPAIAAFRSPVLHEAAPTCEIRLWYHGNIQDVADLRMELTHNSETLVLWQSLGQLGGSGWQELVVATGRVQGDFWVTISAVRNATHRGAVALDDVEFWNCGLPSPQNRCTAYQHHCNNYACVALTELCDGEDNCGDASDEDQKSCIGHKVTDFENGLGEWTNATGWVITQGSEASVASAAPIRDHSKNSASGSFLLSKADQGTPDVLTSPEFHASSTNSCLFTFYYYLHGSEAGSLQLFLQSQNPDSPQTDPIRTRQGELGAAWVRDKVTIYSRHPFRILLKGETGPGGVVGLDDLILSQHCKQVTKSEDTSPSKVSAPGSLAGVPQHLQQLTKIDSRTQTDNFCEPGHFSCGEFCLPPEQQCDFVPQCAGGLDEQNCGETNFESGSGGWEDASMGHLQWQRISAQDSSDPRTDAEGNEAGHFLSVQRAWGQLMGVAKARTPVLGPSGPGCSLKMAYYLQGHPQGFLALRVVEDGAHKLAWHVQINSNDTWTWVTVPLGERMRPFQLELLGMVDLNVPGTKGVGVDDITFVNCNPTVITKKDTELSCNFERDSCGWYPEHRTDALWQRASMQGPGYDHTTSQGHFMYLDPTVPPARDKSARLLTALQVPPTHNECLSFWYHLYGPQIGTLSLMLRRVGEADTHLWARTGTHGNQWHQAWATLSHPPDSVAKYHLVFEAQRNGYHGNIAVDDITVRPGPCWAPRRCSFENSTCGFSSSGQGAWQRQSNVTGSAIRGPRADHTTETPEGHYMMVDTSPSTLPQDQAALLTSEEHSPLAQPGCLTFWYHLSLQNPGTLRVYVEEDKRRQVFSVSAQGGFTWRLGSVDVQPEKAWKVVFEATGAGVEHTYIAVDDLHLKDGPCPQPGSCDFESDMCSWSHTPWPGLGGYSWDWSSGATPSRYPQPSVDHTLGTENGHFAFFDTSVLGPGGRGAWLRSEPLPPSMGGSCLRFWYHMGFPEHFYKGELKVLLISSQGLLTLWGTGGYLRHQWLEGYVQVTSTVEFQIVFEATLGGQPVLGPIAIDDIVYQTGQSCEPSMPVSEESSKSVTIPVTTISLLVTPILGLLAFGVWRRLKNGDYPFRKQKKENTTSSGFDNVVFNSDHVTLPPITGDQ</sequence>
<reference evidence="6" key="1">
    <citation type="submission" date="2025-08" db="UniProtKB">
        <authorList>
            <consortium name="RefSeq"/>
        </authorList>
    </citation>
    <scope>IDENTIFICATION</scope>
    <source>
        <tissue evidence="6">Spleen</tissue>
    </source>
</reference>
<dbReference type="CDD" id="cd00112">
    <property type="entry name" value="LDLa"/>
    <property type="match status" value="2"/>
</dbReference>
<dbReference type="SUPFAM" id="SSF57424">
    <property type="entry name" value="LDL receptor-like module"/>
    <property type="match status" value="2"/>
</dbReference>
<proteinExistence type="predicted"/>
<dbReference type="InterPro" id="IPR036055">
    <property type="entry name" value="LDL_receptor-like_sf"/>
</dbReference>
<dbReference type="PRINTS" id="PR00261">
    <property type="entry name" value="LDLRECEPTOR"/>
</dbReference>
<feature type="domain" description="MAM" evidence="4">
    <location>
        <begin position="283"/>
        <end position="438"/>
    </location>
</feature>
<dbReference type="GO" id="GO:0016020">
    <property type="term" value="C:membrane"/>
    <property type="evidence" value="ECO:0007669"/>
    <property type="project" value="InterPro"/>
</dbReference>
<dbReference type="PANTHER" id="PTHR23282:SF129">
    <property type="entry name" value="APICAL ENDOSOMAL GLYCOPROTEIN"/>
    <property type="match status" value="1"/>
</dbReference>
<evidence type="ECO:0000256" key="1">
    <source>
        <dbReference type="ARBA" id="ARBA00023157"/>
    </source>
</evidence>
<dbReference type="KEGG" id="pcw:110205109"/>
<keyword evidence="3" id="KW-0812">Transmembrane</keyword>
<protein>
    <submittedName>
        <fullName evidence="6">LOW QUALITY PROTEIN: apical endosomal glycoprotein-like</fullName>
    </submittedName>
</protein>
<keyword evidence="3" id="KW-1133">Transmembrane helix</keyword>
<feature type="domain" description="MAM" evidence="4">
    <location>
        <begin position="837"/>
        <end position="995"/>
    </location>
</feature>
<dbReference type="InterPro" id="IPR013320">
    <property type="entry name" value="ConA-like_dom_sf"/>
</dbReference>
<dbReference type="InterPro" id="IPR000998">
    <property type="entry name" value="MAM_dom"/>
</dbReference>
<dbReference type="SUPFAM" id="SSF49899">
    <property type="entry name" value="Concanavalin A-like lectins/glucanases"/>
    <property type="match status" value="6"/>
</dbReference>
<feature type="domain" description="MAM" evidence="4">
    <location>
        <begin position="513"/>
        <end position="669"/>
    </location>
</feature>
<feature type="disulfide bond" evidence="2">
    <location>
        <begin position="497"/>
        <end position="512"/>
    </location>
</feature>
<dbReference type="Gene3D" id="4.10.400.10">
    <property type="entry name" value="Low-density Lipoprotein Receptor"/>
    <property type="match status" value="2"/>
</dbReference>
<feature type="domain" description="MAM" evidence="4">
    <location>
        <begin position="77"/>
        <end position="236"/>
    </location>
</feature>
<keyword evidence="3" id="KW-0472">Membrane</keyword>